<comment type="caution">
    <text evidence="1">The sequence shown here is derived from an EMBL/GenBank/DDBJ whole genome shotgun (WGS) entry which is preliminary data.</text>
</comment>
<proteinExistence type="predicted"/>
<gene>
    <name evidence="1" type="ORF">ENJ65_03765</name>
</gene>
<dbReference type="AlphaFoldDB" id="A0A832J6Y5"/>
<protein>
    <submittedName>
        <fullName evidence="1">Uncharacterized protein</fullName>
    </submittedName>
</protein>
<evidence type="ECO:0000313" key="1">
    <source>
        <dbReference type="EMBL" id="HHJ80731.1"/>
    </source>
</evidence>
<organism evidence="1">
    <name type="scientific">Candidatus Tenderia electrophaga</name>
    <dbReference type="NCBI Taxonomy" id="1748243"/>
    <lineage>
        <taxon>Bacteria</taxon>
        <taxon>Pseudomonadati</taxon>
        <taxon>Pseudomonadota</taxon>
        <taxon>Gammaproteobacteria</taxon>
        <taxon>Candidatus Tenderiales</taxon>
        <taxon>Candidatus Tenderiaceae</taxon>
        <taxon>Candidatus Tenderia</taxon>
    </lineage>
</organism>
<dbReference type="Proteomes" id="UP000885832">
    <property type="component" value="Unassembled WGS sequence"/>
</dbReference>
<accession>A0A832J6Y5</accession>
<name>A0A832J6Y5_9GAMM</name>
<reference evidence="1" key="1">
    <citation type="journal article" date="2020" name="mSystems">
        <title>Genome- and Community-Level Interaction Insights into Carbon Utilization and Element Cycling Functions of Hydrothermarchaeota in Hydrothermal Sediment.</title>
        <authorList>
            <person name="Zhou Z."/>
            <person name="Liu Y."/>
            <person name="Xu W."/>
            <person name="Pan J."/>
            <person name="Luo Z.H."/>
            <person name="Li M."/>
        </authorList>
    </citation>
    <scope>NUCLEOTIDE SEQUENCE [LARGE SCALE GENOMIC DNA]</scope>
    <source>
        <strain evidence="1">HyVt-505</strain>
    </source>
</reference>
<feature type="non-terminal residue" evidence="1">
    <location>
        <position position="67"/>
    </location>
</feature>
<dbReference type="EMBL" id="DRNF01000239">
    <property type="protein sequence ID" value="HHJ80731.1"/>
    <property type="molecule type" value="Genomic_DNA"/>
</dbReference>
<sequence length="67" mass="7380">MTADDFWQDVSQTSRPPVLLPDIGTFFNQDVALALTMVKAVKAAGARYLKGEILHDAEICLKTDLTE</sequence>